<organism evidence="1 2">
    <name type="scientific">Brachionus plicatilis</name>
    <name type="common">Marine rotifer</name>
    <name type="synonym">Brachionus muelleri</name>
    <dbReference type="NCBI Taxonomy" id="10195"/>
    <lineage>
        <taxon>Eukaryota</taxon>
        <taxon>Metazoa</taxon>
        <taxon>Spiralia</taxon>
        <taxon>Gnathifera</taxon>
        <taxon>Rotifera</taxon>
        <taxon>Eurotatoria</taxon>
        <taxon>Monogononta</taxon>
        <taxon>Pseudotrocha</taxon>
        <taxon>Ploima</taxon>
        <taxon>Brachionidae</taxon>
        <taxon>Brachionus</taxon>
    </lineage>
</organism>
<sequence>MPSESKKKARDLKIINFIENNVRLSRLKVDSLKIDLSKSRLLWSRFRSLNIFNSENLMLQFKKKTQETTKNLNKIVQFAYIVHFEEDKQTKALARN</sequence>
<dbReference type="AlphaFoldDB" id="A0A3M7Q990"/>
<protein>
    <submittedName>
        <fullName evidence="1">Uncharacterized protein</fullName>
    </submittedName>
</protein>
<proteinExistence type="predicted"/>
<reference evidence="1 2" key="1">
    <citation type="journal article" date="2018" name="Sci. Rep.">
        <title>Genomic signatures of local adaptation to the degree of environmental predictability in rotifers.</title>
        <authorList>
            <person name="Franch-Gras L."/>
            <person name="Hahn C."/>
            <person name="Garcia-Roger E.M."/>
            <person name="Carmona M.J."/>
            <person name="Serra M."/>
            <person name="Gomez A."/>
        </authorList>
    </citation>
    <scope>NUCLEOTIDE SEQUENCE [LARGE SCALE GENOMIC DNA]</scope>
    <source>
        <strain evidence="1">HYR1</strain>
    </source>
</reference>
<accession>A0A3M7Q990</accession>
<gene>
    <name evidence="1" type="ORF">BpHYR1_012603</name>
</gene>
<evidence type="ECO:0000313" key="2">
    <source>
        <dbReference type="Proteomes" id="UP000276133"/>
    </source>
</evidence>
<comment type="caution">
    <text evidence="1">The sequence shown here is derived from an EMBL/GenBank/DDBJ whole genome shotgun (WGS) entry which is preliminary data.</text>
</comment>
<evidence type="ECO:0000313" key="1">
    <source>
        <dbReference type="EMBL" id="RNA07809.1"/>
    </source>
</evidence>
<name>A0A3M7Q990_BRAPC</name>
<dbReference type="EMBL" id="REGN01006942">
    <property type="protein sequence ID" value="RNA07809.1"/>
    <property type="molecule type" value="Genomic_DNA"/>
</dbReference>
<dbReference type="Proteomes" id="UP000276133">
    <property type="component" value="Unassembled WGS sequence"/>
</dbReference>
<keyword evidence="2" id="KW-1185">Reference proteome</keyword>